<dbReference type="EMBL" id="CAJVPI010000013">
    <property type="protein sequence ID" value="CAG8455543.1"/>
    <property type="molecule type" value="Genomic_DNA"/>
</dbReference>
<dbReference type="AlphaFoldDB" id="A0A9N8VH10"/>
<proteinExistence type="predicted"/>
<reference evidence="1" key="1">
    <citation type="submission" date="2021-06" db="EMBL/GenBank/DDBJ databases">
        <authorList>
            <person name="Kallberg Y."/>
            <person name="Tangrot J."/>
            <person name="Rosling A."/>
        </authorList>
    </citation>
    <scope>NUCLEOTIDE SEQUENCE</scope>
    <source>
        <strain evidence="1">BR232B</strain>
    </source>
</reference>
<dbReference type="Proteomes" id="UP000789739">
    <property type="component" value="Unassembled WGS sequence"/>
</dbReference>
<name>A0A9N8VH10_9GLOM</name>
<evidence type="ECO:0000313" key="2">
    <source>
        <dbReference type="Proteomes" id="UP000789739"/>
    </source>
</evidence>
<sequence>MSDNDVVLTQLSDTTATTIVTMADSKYGRWNHRNVDLTLDSKQNEK</sequence>
<gene>
    <name evidence="1" type="ORF">PBRASI_LOCUS291</name>
</gene>
<protein>
    <submittedName>
        <fullName evidence="1">10514_t:CDS:1</fullName>
    </submittedName>
</protein>
<evidence type="ECO:0000313" key="1">
    <source>
        <dbReference type="EMBL" id="CAG8455543.1"/>
    </source>
</evidence>
<accession>A0A9N8VH10</accession>
<keyword evidence="2" id="KW-1185">Reference proteome</keyword>
<organism evidence="1 2">
    <name type="scientific">Paraglomus brasilianum</name>
    <dbReference type="NCBI Taxonomy" id="144538"/>
    <lineage>
        <taxon>Eukaryota</taxon>
        <taxon>Fungi</taxon>
        <taxon>Fungi incertae sedis</taxon>
        <taxon>Mucoromycota</taxon>
        <taxon>Glomeromycotina</taxon>
        <taxon>Glomeromycetes</taxon>
        <taxon>Paraglomerales</taxon>
        <taxon>Paraglomeraceae</taxon>
        <taxon>Paraglomus</taxon>
    </lineage>
</organism>
<comment type="caution">
    <text evidence="1">The sequence shown here is derived from an EMBL/GenBank/DDBJ whole genome shotgun (WGS) entry which is preliminary data.</text>
</comment>